<feature type="compositionally biased region" description="Basic and acidic residues" evidence="1">
    <location>
        <begin position="504"/>
        <end position="515"/>
    </location>
</feature>
<gene>
    <name evidence="2" type="ORF">FFLO_04113</name>
</gene>
<feature type="region of interest" description="Disordered" evidence="1">
    <location>
        <begin position="299"/>
        <end position="335"/>
    </location>
</feature>
<feature type="region of interest" description="Disordered" evidence="1">
    <location>
        <begin position="486"/>
        <end position="515"/>
    </location>
</feature>
<accession>A0A8K0JLH0</accession>
<evidence type="ECO:0000256" key="1">
    <source>
        <dbReference type="SAM" id="MobiDB-lite"/>
    </source>
</evidence>
<organism evidence="2 3">
    <name type="scientific">Filobasidium floriforme</name>
    <dbReference type="NCBI Taxonomy" id="5210"/>
    <lineage>
        <taxon>Eukaryota</taxon>
        <taxon>Fungi</taxon>
        <taxon>Dikarya</taxon>
        <taxon>Basidiomycota</taxon>
        <taxon>Agaricomycotina</taxon>
        <taxon>Tremellomycetes</taxon>
        <taxon>Filobasidiales</taxon>
        <taxon>Filobasidiaceae</taxon>
        <taxon>Filobasidium</taxon>
    </lineage>
</organism>
<proteinExistence type="predicted"/>
<feature type="compositionally biased region" description="Acidic residues" evidence="1">
    <location>
        <begin position="318"/>
        <end position="329"/>
    </location>
</feature>
<dbReference type="AlphaFoldDB" id="A0A8K0JLH0"/>
<reference evidence="2" key="1">
    <citation type="submission" date="2020-04" db="EMBL/GenBank/DDBJ databases">
        <title>Analysis of mating type loci in Filobasidium floriforme.</title>
        <authorList>
            <person name="Nowrousian M."/>
        </authorList>
    </citation>
    <scope>NUCLEOTIDE SEQUENCE</scope>
    <source>
        <strain evidence="2">CBS 6242</strain>
    </source>
</reference>
<evidence type="ECO:0000313" key="2">
    <source>
        <dbReference type="EMBL" id="KAG7531744.1"/>
    </source>
</evidence>
<dbReference type="EMBL" id="JABELV010000083">
    <property type="protein sequence ID" value="KAG7531744.1"/>
    <property type="molecule type" value="Genomic_DNA"/>
</dbReference>
<name>A0A8K0JLH0_9TREE</name>
<feature type="region of interest" description="Disordered" evidence="1">
    <location>
        <begin position="26"/>
        <end position="49"/>
    </location>
</feature>
<comment type="caution">
    <text evidence="2">The sequence shown here is derived from an EMBL/GenBank/DDBJ whole genome shotgun (WGS) entry which is preliminary data.</text>
</comment>
<keyword evidence="3" id="KW-1185">Reference proteome</keyword>
<dbReference type="Proteomes" id="UP000812966">
    <property type="component" value="Unassembled WGS sequence"/>
</dbReference>
<feature type="region of interest" description="Disordered" evidence="1">
    <location>
        <begin position="544"/>
        <end position="588"/>
    </location>
</feature>
<evidence type="ECO:0000313" key="3">
    <source>
        <dbReference type="Proteomes" id="UP000812966"/>
    </source>
</evidence>
<protein>
    <submittedName>
        <fullName evidence="2">Uncharacterized protein</fullName>
    </submittedName>
</protein>
<feature type="region of interest" description="Disordered" evidence="1">
    <location>
        <begin position="363"/>
        <end position="411"/>
    </location>
</feature>
<sequence>MNNTADIIANLQAVLQALTATPPTPIAAPAQPVGATQPSPAPLPSAPPVRQSLSVTVEDDVQEVIPEISTPGATRAVASPAPYLTQARRVQQMVGSAPATFSQQSLPGRGISGIGSFKKMGRGGFQIRGSVGQQVIHASVKPGKPKKLGRKNKVAFIPCGSFVREQLVLETNKRGRTAALTECLEGLRCIQKLHLLDNMDSVQITSYVEGVFKAASKPLPHLWRWAKLTASSKKFQPDLTYNPWDLDITQLADIFEDEAMAYIVPATWADALEDKKAFREQLADALDRDPATWDLEVEIQAPPTSKAKGKGKAKQELDSDVEEQNELDDPNVPKQCNWCPGRFPPDRHGAHLRICAGFQNRFDEDNRDVPQGYTPDPSPPVATRPQPKAKAKAKAKTSPPPEKPANIGNTEVMDLTGTTPEALPSAMTIPDLYNLCECQLLSMGTTQFLGVIAQVLDQHRDYELDTQSTHKPGAAAVPSFEEFAWDHNAKSPSPPAMSGGPLSEDGRNDVHSEHDSDVGEAIVLQSTDVENPVQNTIPVDPVAVVQHDSAETPAASASSSKVGKKRKRSPYVGPLRRSDRPVRLTKTT</sequence>